<dbReference type="PANTHER" id="PTHR34580:SF1">
    <property type="entry name" value="PROTEIN PAFC"/>
    <property type="match status" value="1"/>
</dbReference>
<dbReference type="InterPro" id="IPR028349">
    <property type="entry name" value="PafC-like"/>
</dbReference>
<organism evidence="3">
    <name type="scientific">mine drainage metagenome</name>
    <dbReference type="NCBI Taxonomy" id="410659"/>
    <lineage>
        <taxon>unclassified sequences</taxon>
        <taxon>metagenomes</taxon>
        <taxon>ecological metagenomes</taxon>
    </lineage>
</organism>
<protein>
    <recommendedName>
        <fullName evidence="4">WYL domain-containing protein</fullName>
    </recommendedName>
</protein>
<dbReference type="InterPro" id="IPR051534">
    <property type="entry name" value="CBASS_pafABC_assoc_protein"/>
</dbReference>
<evidence type="ECO:0000259" key="2">
    <source>
        <dbReference type="Pfam" id="PF19187"/>
    </source>
</evidence>
<dbReference type="Pfam" id="PF19187">
    <property type="entry name" value="HTH_PafC"/>
    <property type="match status" value="1"/>
</dbReference>
<feature type="domain" description="PafC HTH" evidence="2">
    <location>
        <begin position="2"/>
        <end position="87"/>
    </location>
</feature>
<dbReference type="PANTHER" id="PTHR34580">
    <property type="match status" value="1"/>
</dbReference>
<dbReference type="InterPro" id="IPR026881">
    <property type="entry name" value="WYL_dom"/>
</dbReference>
<dbReference type="Pfam" id="PF13280">
    <property type="entry name" value="WYL"/>
    <property type="match status" value="1"/>
</dbReference>
<dbReference type="PIRSF" id="PIRSF016838">
    <property type="entry name" value="PafC"/>
    <property type="match status" value="1"/>
</dbReference>
<proteinExistence type="predicted"/>
<comment type="caution">
    <text evidence="3">The sequence shown here is derived from an EMBL/GenBank/DDBJ whole genome shotgun (WGS) entry which is preliminary data.</text>
</comment>
<feature type="domain" description="WYL" evidence="1">
    <location>
        <begin position="117"/>
        <end position="184"/>
    </location>
</feature>
<sequence length="285" mass="31334">MAVSERELLSDLNLLWMCGLPGYTHLELIDLNFENGHISIENADTLAKPLSLTSEEAVALSMGLTLLGALPDAHLNEDLRSAQAKIQAGALRAAELTKLSRQVLVVPPTTNSESSAYFQALESAVLHSQQVEIDYYVASRDEMTKRTIEPMRIRLIDGVSYVEAWCLQAEDRRLFRLDRIYGLTPLATSRSHIPETGLEFNDQAELPEYQISLAQTGRWVLERYGAKVLAEASPNVSASIAVGDPNWLLRLALSAGGDLRVTSDADLADQIRAVARLALANYEGE</sequence>
<dbReference type="EMBL" id="MLJW01001345">
    <property type="protein sequence ID" value="OIQ78736.1"/>
    <property type="molecule type" value="Genomic_DNA"/>
</dbReference>
<evidence type="ECO:0000313" key="3">
    <source>
        <dbReference type="EMBL" id="OIQ78736.1"/>
    </source>
</evidence>
<evidence type="ECO:0008006" key="4">
    <source>
        <dbReference type="Google" id="ProtNLM"/>
    </source>
</evidence>
<dbReference type="InterPro" id="IPR043839">
    <property type="entry name" value="PafC_HTH"/>
</dbReference>
<name>A0A1J5Q5U8_9ZZZZ</name>
<dbReference type="PROSITE" id="PS52050">
    <property type="entry name" value="WYL"/>
    <property type="match status" value="1"/>
</dbReference>
<gene>
    <name evidence="3" type="ORF">GALL_395500</name>
</gene>
<evidence type="ECO:0000259" key="1">
    <source>
        <dbReference type="Pfam" id="PF13280"/>
    </source>
</evidence>
<reference evidence="3" key="1">
    <citation type="submission" date="2016-10" db="EMBL/GenBank/DDBJ databases">
        <title>Sequence of Gallionella enrichment culture.</title>
        <authorList>
            <person name="Poehlein A."/>
            <person name="Muehling M."/>
            <person name="Daniel R."/>
        </authorList>
    </citation>
    <scope>NUCLEOTIDE SEQUENCE</scope>
</reference>
<dbReference type="AlphaFoldDB" id="A0A1J5Q5U8"/>
<accession>A0A1J5Q5U8</accession>